<keyword evidence="1" id="KW-0812">Transmembrane</keyword>
<keyword evidence="1" id="KW-0813">Transport</keyword>
<evidence type="ECO:0000256" key="2">
    <source>
        <dbReference type="SAM" id="SignalP"/>
    </source>
</evidence>
<evidence type="ECO:0000313" key="4">
    <source>
        <dbReference type="EMBL" id="QIU97208.1"/>
    </source>
</evidence>
<protein>
    <submittedName>
        <fullName evidence="4">TonB-dependent receptor</fullName>
    </submittedName>
</protein>
<name>A0A6H0KXM1_9BACE</name>
<dbReference type="AlphaFoldDB" id="A0A6H0KXM1"/>
<evidence type="ECO:0000259" key="3">
    <source>
        <dbReference type="Pfam" id="PF07715"/>
    </source>
</evidence>
<dbReference type="Proteomes" id="UP000501780">
    <property type="component" value="Chromosome"/>
</dbReference>
<dbReference type="FunFam" id="2.170.130.10:FF:000003">
    <property type="entry name" value="SusC/RagA family TonB-linked outer membrane protein"/>
    <property type="match status" value="1"/>
</dbReference>
<dbReference type="NCBIfam" id="TIGR04057">
    <property type="entry name" value="SusC_RagA_signa"/>
    <property type="match status" value="1"/>
</dbReference>
<keyword evidence="1" id="KW-1134">Transmembrane beta strand</keyword>
<dbReference type="FunFam" id="2.60.40.1120:FF:000003">
    <property type="entry name" value="Outer membrane protein Omp121"/>
    <property type="match status" value="1"/>
</dbReference>
<dbReference type="Pfam" id="PF13715">
    <property type="entry name" value="CarbopepD_reg_2"/>
    <property type="match status" value="1"/>
</dbReference>
<keyword evidence="1" id="KW-0472">Membrane</keyword>
<dbReference type="InterPro" id="IPR023997">
    <property type="entry name" value="TonB-dep_OMP_SusC/RagA_CS"/>
</dbReference>
<dbReference type="NCBIfam" id="TIGR04056">
    <property type="entry name" value="OMP_RagA_SusC"/>
    <property type="match status" value="1"/>
</dbReference>
<evidence type="ECO:0000256" key="1">
    <source>
        <dbReference type="PROSITE-ProRule" id="PRU01360"/>
    </source>
</evidence>
<feature type="signal peptide" evidence="2">
    <location>
        <begin position="1"/>
        <end position="27"/>
    </location>
</feature>
<reference evidence="4 5" key="1">
    <citation type="submission" date="2020-03" db="EMBL/GenBank/DDBJ databases">
        <title>Genomic analysis of Bacteroides faecium CBA7301.</title>
        <authorList>
            <person name="Kim J."/>
            <person name="Roh S.W."/>
        </authorList>
    </citation>
    <scope>NUCLEOTIDE SEQUENCE [LARGE SCALE GENOMIC DNA]</scope>
    <source>
        <strain evidence="4 5">CBA7301</strain>
    </source>
</reference>
<feature type="domain" description="TonB-dependent receptor plug" evidence="3">
    <location>
        <begin position="210"/>
        <end position="317"/>
    </location>
</feature>
<dbReference type="RefSeq" id="WP_167966905.1">
    <property type="nucleotide sequence ID" value="NZ_CP050831.1"/>
</dbReference>
<comment type="similarity">
    <text evidence="1">Belongs to the TonB-dependent receptor family.</text>
</comment>
<keyword evidence="1" id="KW-0998">Cell outer membrane</keyword>
<dbReference type="KEGG" id="bfc:BacF7301_24980"/>
<keyword evidence="2" id="KW-0732">Signal</keyword>
<evidence type="ECO:0000313" key="5">
    <source>
        <dbReference type="Proteomes" id="UP000501780"/>
    </source>
</evidence>
<dbReference type="Pfam" id="PF07715">
    <property type="entry name" value="Plug"/>
    <property type="match status" value="1"/>
</dbReference>
<comment type="subcellular location">
    <subcellularLocation>
        <location evidence="1">Cell outer membrane</location>
        <topology evidence="1">Multi-pass membrane protein</topology>
    </subcellularLocation>
</comment>
<dbReference type="InterPro" id="IPR008969">
    <property type="entry name" value="CarboxyPept-like_regulatory"/>
</dbReference>
<dbReference type="InterPro" id="IPR039426">
    <property type="entry name" value="TonB-dep_rcpt-like"/>
</dbReference>
<dbReference type="EMBL" id="CP050831">
    <property type="protein sequence ID" value="QIU97208.1"/>
    <property type="molecule type" value="Genomic_DNA"/>
</dbReference>
<keyword evidence="5" id="KW-1185">Reference proteome</keyword>
<gene>
    <name evidence="4" type="ORF">BacF7301_24980</name>
</gene>
<proteinExistence type="inferred from homology"/>
<dbReference type="GO" id="GO:0009279">
    <property type="term" value="C:cell outer membrane"/>
    <property type="evidence" value="ECO:0007669"/>
    <property type="project" value="UniProtKB-SubCell"/>
</dbReference>
<dbReference type="SUPFAM" id="SSF56935">
    <property type="entry name" value="Porins"/>
    <property type="match status" value="1"/>
</dbReference>
<accession>A0A6H0KXM1</accession>
<dbReference type="Gene3D" id="2.170.130.10">
    <property type="entry name" value="TonB-dependent receptor, plug domain"/>
    <property type="match status" value="1"/>
</dbReference>
<organism evidence="4 5">
    <name type="scientific">Bacteroides faecium</name>
    <dbReference type="NCBI Taxonomy" id="2715212"/>
    <lineage>
        <taxon>Bacteria</taxon>
        <taxon>Pseudomonadati</taxon>
        <taxon>Bacteroidota</taxon>
        <taxon>Bacteroidia</taxon>
        <taxon>Bacteroidales</taxon>
        <taxon>Bacteroidaceae</taxon>
        <taxon>Bacteroides</taxon>
    </lineage>
</organism>
<dbReference type="InterPro" id="IPR012910">
    <property type="entry name" value="Plug_dom"/>
</dbReference>
<sequence>MKKIQSRNWYMRITILFLFIIPLSVSAAQEKVSVKGKAITVKEAINIIEKNSAYSFFFKSTDLDNKSRKDINCEGNLDKVLSEVLKGTNLKYVIKGKDVILSVNESKSVAPQQSKKKEEIIGVVIDYATSDPVIGATVQIKGAGTGVITDIDGKFKVNASPEDILTISYIGYQTMERKVGKQKLINIELREDSKALDEVVITAFGVGQKKASMVGSVQQIKPTELQVPSSSLSSSFAGRLAGVISVQSSSEPGADGANFWIRGKSSLNSNSALIVLDGVEISSSDLNALDPEVIEGFSVLKDATATALYGTRGANGVMIVTTKRGEDVLKPIINIRLEGSVRQLTNVPEFVDGVEYMKLYNEAKLTRGDNEGLYSEEKIAGTIAGTDPLKYPNVNWYDEMFNKLAFSERANLNIRGGKKAVHYFMSAAIKRDGGNMKSLSKDYFSYNNSISVIRYDFVNNLDIDVTKTTKVSMGLNASIRNWNGPTQDANNIFNLTRTTSPVDFPVLFPAQEGDTYIRWGGMSGGSNGNGGYNNPVAEYVKGYKSNESSTFQANLRLEQDLKFITKGLKVKALVSFKNYSTTVVSRTASYNQFQYATNSDNLEMVGSEQSTNLGIEGIKESTGTRKLYLQAYLDYTRTFGKHDVNAMFLYNQDETSNNKPTTLFESLPQRKQGIAGRLSYGYDNRYLIEGNFGYNGSENFAKGHRFGFFPSIAVGYNISEEKFWKPLSNIVNHLKLKASYGLVGNDYSSLRFAYLETIALNGAPKYTFGDKMNQGTAGPVWTRYYNPDLQWEVGKKLNMGFDMSLFHDVNISLDVFKERREKIYLSRSNSTPAFIGTGSTSIYGNVGEVDNRGFDFTVDYNKQINKNLFVSVKGTFTYAHNEIISYDDPPYQSSPQLSRVGHSIDQLKMYVAEGLFTQEEIDSPDTPEQTLGYIPRAGDIKYKDLNGDGQINTDDQTYIGNTTTPEIIYGFGSSVKYKKWDMSFLFQGAARRSLMMNGFHPFGSNANRGVMDFIAEDHWTEDNPNTNATYPRLSVTDNSNNNVNSTYWLRNGAFLKLKNAEIGYTHKFFRVYLSGSNLLTFSPFKYWDPEMGGGSGMSYPTARTFNIGFQFTFK</sequence>
<dbReference type="PROSITE" id="PS52016">
    <property type="entry name" value="TONB_DEPENDENT_REC_3"/>
    <property type="match status" value="1"/>
</dbReference>
<dbReference type="InterPro" id="IPR023996">
    <property type="entry name" value="TonB-dep_OMP_SusC/RagA"/>
</dbReference>
<dbReference type="SUPFAM" id="SSF49464">
    <property type="entry name" value="Carboxypeptidase regulatory domain-like"/>
    <property type="match status" value="1"/>
</dbReference>
<feature type="chain" id="PRO_5026287319" evidence="2">
    <location>
        <begin position="28"/>
        <end position="1114"/>
    </location>
</feature>
<keyword evidence="4" id="KW-0675">Receptor</keyword>
<dbReference type="Gene3D" id="2.60.40.1120">
    <property type="entry name" value="Carboxypeptidase-like, regulatory domain"/>
    <property type="match status" value="1"/>
</dbReference>
<dbReference type="InterPro" id="IPR037066">
    <property type="entry name" value="Plug_dom_sf"/>
</dbReference>